<dbReference type="AlphaFoldDB" id="A0A0G1KAI5"/>
<proteinExistence type="predicted"/>
<evidence type="ECO:0000313" key="1">
    <source>
        <dbReference type="EMBL" id="KKT80766.1"/>
    </source>
</evidence>
<dbReference type="Proteomes" id="UP000034032">
    <property type="component" value="Unassembled WGS sequence"/>
</dbReference>
<organism evidence="1 2">
    <name type="scientific">Candidatus Yanofskybacteria bacterium GW2011_GWA2_44_9</name>
    <dbReference type="NCBI Taxonomy" id="1619025"/>
    <lineage>
        <taxon>Bacteria</taxon>
        <taxon>Candidatus Yanofskyibacteriota</taxon>
    </lineage>
</organism>
<evidence type="ECO:0000313" key="2">
    <source>
        <dbReference type="Proteomes" id="UP000034032"/>
    </source>
</evidence>
<gene>
    <name evidence="1" type="ORF">UW79_C0035G0003</name>
</gene>
<comment type="caution">
    <text evidence="1">The sequence shown here is derived from an EMBL/GenBank/DDBJ whole genome shotgun (WGS) entry which is preliminary data.</text>
</comment>
<sequence>MTSSISIVPMSKANMGEEFSGIEFQDINVPKFKIPNWPKGVGISLKLSKRPYHIPVESDGKYLWYRNKHRLFVEITGEGFIRFQFLRAVLGLRPAQFCGSYASNGYTVSWLDVGHYWVDSGADDLPRRLPALMLFDQFKVNILLELVSKLKNDSAIHNQVVEEVKKAFEPFVPFVVMDQLLS</sequence>
<reference evidence="1 2" key="1">
    <citation type="journal article" date="2015" name="Nature">
        <title>rRNA introns, odd ribosomes, and small enigmatic genomes across a large radiation of phyla.</title>
        <authorList>
            <person name="Brown C.T."/>
            <person name="Hug L.A."/>
            <person name="Thomas B.C."/>
            <person name="Sharon I."/>
            <person name="Castelle C.J."/>
            <person name="Singh A."/>
            <person name="Wilkins M.J."/>
            <person name="Williams K.H."/>
            <person name="Banfield J.F."/>
        </authorList>
    </citation>
    <scope>NUCLEOTIDE SEQUENCE [LARGE SCALE GENOMIC DNA]</scope>
</reference>
<name>A0A0G1KAI5_9BACT</name>
<dbReference type="EMBL" id="LCJR01000035">
    <property type="protein sequence ID" value="KKT80766.1"/>
    <property type="molecule type" value="Genomic_DNA"/>
</dbReference>
<accession>A0A0G1KAI5</accession>
<protein>
    <submittedName>
        <fullName evidence="1">Uncharacterized protein</fullName>
    </submittedName>
</protein>